<dbReference type="eggNOG" id="COG0583">
    <property type="taxonomic scope" value="Bacteria"/>
</dbReference>
<dbReference type="Pfam" id="PF03466">
    <property type="entry name" value="LysR_substrate"/>
    <property type="match status" value="1"/>
</dbReference>
<evidence type="ECO:0000313" key="2">
    <source>
        <dbReference type="EMBL" id="AIJ23412.1"/>
    </source>
</evidence>
<dbReference type="AlphaFoldDB" id="A0A076N0R7"/>
<dbReference type="HOGENOM" id="CLU_896143_0_0_11"/>
<organism evidence="2 3">
    <name type="scientific">Amycolatopsis methanolica 239</name>
    <dbReference type="NCBI Taxonomy" id="1068978"/>
    <lineage>
        <taxon>Bacteria</taxon>
        <taxon>Bacillati</taxon>
        <taxon>Actinomycetota</taxon>
        <taxon>Actinomycetes</taxon>
        <taxon>Pseudonocardiales</taxon>
        <taxon>Pseudonocardiaceae</taxon>
        <taxon>Amycolatopsis</taxon>
        <taxon>Amycolatopsis methanolica group</taxon>
    </lineage>
</organism>
<feature type="domain" description="LysR substrate-binding" evidence="1">
    <location>
        <begin position="186"/>
        <end position="280"/>
    </location>
</feature>
<evidence type="ECO:0000313" key="3">
    <source>
        <dbReference type="Proteomes" id="UP000062973"/>
    </source>
</evidence>
<accession>A0A076N0R7</accession>
<dbReference type="SUPFAM" id="SSF53850">
    <property type="entry name" value="Periplasmic binding protein-like II"/>
    <property type="match status" value="1"/>
</dbReference>
<reference evidence="2 3" key="1">
    <citation type="submission" date="2014-07" db="EMBL/GenBank/DDBJ databases">
        <title>Whole Genome Sequence of the Amycolatopsis methanolica 239.</title>
        <authorList>
            <person name="Tang B."/>
        </authorList>
    </citation>
    <scope>NUCLEOTIDE SEQUENCE [LARGE SCALE GENOMIC DNA]</scope>
    <source>
        <strain evidence="2 3">239</strain>
    </source>
</reference>
<dbReference type="Proteomes" id="UP000062973">
    <property type="component" value="Chromosome"/>
</dbReference>
<evidence type="ECO:0000259" key="1">
    <source>
        <dbReference type="Pfam" id="PF03466"/>
    </source>
</evidence>
<dbReference type="PATRIC" id="fig|1068978.7.peg.3550"/>
<dbReference type="Gene3D" id="3.40.190.10">
    <property type="entry name" value="Periplasmic binding protein-like II"/>
    <property type="match status" value="1"/>
</dbReference>
<name>A0A076N0R7_AMYME</name>
<dbReference type="EMBL" id="CP009110">
    <property type="protein sequence ID" value="AIJ23412.1"/>
    <property type="molecule type" value="Genomic_DNA"/>
</dbReference>
<gene>
    <name evidence="2" type="ORF">AMETH_3320</name>
</gene>
<protein>
    <recommendedName>
        <fullName evidence="1">LysR substrate-binding domain-containing protein</fullName>
    </recommendedName>
</protein>
<proteinExistence type="predicted"/>
<dbReference type="KEGG" id="amq:AMETH_3320"/>
<keyword evidence="3" id="KW-1185">Reference proteome</keyword>
<dbReference type="InterPro" id="IPR005119">
    <property type="entry name" value="LysR_subst-bd"/>
</dbReference>
<sequence length="310" mass="32408">MVRTVPFRAERGRAVADVPVVELGLVRVGVVPGGGAQAEQPPVGQEAELDLAVPPACPVEAPEPRESVAQAISSIACGRCAPGAANATAYCSPRPSRSRAVAVVSRPTIRRVCGSHPSQYAASSGTRSFMRGTLGTPTDSFRLERHHLPEPHEFAVVLGLHRVQHEVQQRGPGPARAPGRRARPTTAVPAAHPLARGEFVDIADLHGQRWIAGTGDDRVLGVWPGLDECPEAYTARDWLAKLQLVAAGCGITTAAASLAPVAPAGVRVLPVRGGPSEQRRLQPARMLGPQPEAAGRVAEAPRVAAVAARS</sequence>